<keyword evidence="5" id="KW-0408">Iron</keyword>
<evidence type="ECO:0000313" key="8">
    <source>
        <dbReference type="Proteomes" id="UP000250079"/>
    </source>
</evidence>
<proteinExistence type="predicted"/>
<evidence type="ECO:0000256" key="2">
    <source>
        <dbReference type="ARBA" id="ARBA00022559"/>
    </source>
</evidence>
<comment type="cofactor">
    <cofactor evidence="1">
        <name>heme b</name>
        <dbReference type="ChEBI" id="CHEBI:60344"/>
    </cofactor>
</comment>
<evidence type="ECO:0000256" key="4">
    <source>
        <dbReference type="ARBA" id="ARBA00023002"/>
    </source>
</evidence>
<dbReference type="RefSeq" id="WP_205737819.1">
    <property type="nucleotide sequence ID" value="NZ_CP018632.1"/>
</dbReference>
<keyword evidence="2 7" id="KW-0575">Peroxidase</keyword>
<dbReference type="InterPro" id="IPR006314">
    <property type="entry name" value="Dyp_peroxidase"/>
</dbReference>
<dbReference type="InterPro" id="IPR011008">
    <property type="entry name" value="Dimeric_a/b-barrel"/>
</dbReference>
<dbReference type="SUPFAM" id="SSF54909">
    <property type="entry name" value="Dimeric alpha+beta barrel"/>
    <property type="match status" value="1"/>
</dbReference>
<dbReference type="InterPro" id="IPR049509">
    <property type="entry name" value="DyP_N"/>
</dbReference>
<dbReference type="EC" id="1.11.1.16" evidence="7"/>
<dbReference type="PANTHER" id="PTHR30521:SF5">
    <property type="entry name" value="BLR4509 PROTEIN"/>
    <property type="match status" value="1"/>
</dbReference>
<evidence type="ECO:0000313" key="7">
    <source>
        <dbReference type="EMBL" id="ASJ76613.1"/>
    </source>
</evidence>
<protein>
    <submittedName>
        <fullName evidence="7">Multifunctional dye peroxidase DyP2</fullName>
        <ecNumber evidence="7">1.11.1.16</ecNumber>
    </submittedName>
</protein>
<dbReference type="GO" id="GO:0052750">
    <property type="term" value="F:reactive-black-5:hydrogen-peroxide oxidoreductase activity"/>
    <property type="evidence" value="ECO:0007669"/>
    <property type="project" value="UniProtKB-EC"/>
</dbReference>
<dbReference type="GO" id="GO:0020037">
    <property type="term" value="F:heme binding"/>
    <property type="evidence" value="ECO:0007669"/>
    <property type="project" value="InterPro"/>
</dbReference>
<dbReference type="PROSITE" id="PS51404">
    <property type="entry name" value="DYP_PEROXIDASE"/>
    <property type="match status" value="1"/>
</dbReference>
<feature type="domain" description="DyP dimeric alpha+beta barrel" evidence="6">
    <location>
        <begin position="22"/>
        <end position="176"/>
    </location>
</feature>
<dbReference type="Pfam" id="PF21105">
    <property type="entry name" value="DyP_N"/>
    <property type="match status" value="1"/>
</dbReference>
<evidence type="ECO:0000256" key="3">
    <source>
        <dbReference type="ARBA" id="ARBA00022723"/>
    </source>
</evidence>
<accession>A0A2Z2NZ98</accession>
<dbReference type="Proteomes" id="UP000250079">
    <property type="component" value="Chromosome"/>
</dbReference>
<reference evidence="7 8" key="1">
    <citation type="submission" date="2016-12" db="EMBL/GenBank/DDBJ databases">
        <authorList>
            <person name="Song W.-J."/>
            <person name="Kurnit D.M."/>
        </authorList>
    </citation>
    <scope>NUCLEOTIDE SEQUENCE [LARGE SCALE GENOMIC DNA]</scope>
    <source>
        <strain evidence="7 8">IMCC3135</strain>
    </source>
</reference>
<gene>
    <name evidence="7" type="primary">dyp2</name>
    <name evidence="7" type="ORF">IMCC3135_32840</name>
</gene>
<dbReference type="PANTHER" id="PTHR30521">
    <property type="entry name" value="DEFERROCHELATASE/PEROXIDASE"/>
    <property type="match status" value="1"/>
</dbReference>
<keyword evidence="3" id="KW-0479">Metal-binding</keyword>
<dbReference type="KEGG" id="gai:IMCC3135_32840"/>
<name>A0A2Z2NZ98_9GAMM</name>
<keyword evidence="4 7" id="KW-0560">Oxidoreductase</keyword>
<dbReference type="AlphaFoldDB" id="A0A2Z2NZ98"/>
<keyword evidence="8" id="KW-1185">Reference proteome</keyword>
<dbReference type="GO" id="GO:0046872">
    <property type="term" value="F:metal ion binding"/>
    <property type="evidence" value="ECO:0007669"/>
    <property type="project" value="UniProtKB-KW"/>
</dbReference>
<sequence length="514" mass="56927">MTSSVMERQAKVAGKTLNLSDIQGNVVRAYGHIGYFHARYLFFRINDPGNARAFLTRVAERVTNSAYADSKRNTRQTTSKASTNVAFTFAGLQAIELPAGSLMGFPQEFAAGMKKRMSILGDEGSSAPEHWDNIWQKEVHLWVSINGLSNADVEERYQWILRQNKDSGDGVELLSGHRGAAGEEDLMFQTGAILRDENGNPSGKEHFGYRDGISDPVFEGQPNAPDTVLGRGKLLAGDKWAPLAPGEFLLGHLDEAQEYPKAPMPRSLAQNGTFMVYRKLHQNVATFRRYLDDSAAQFEGSKEMLAAKFCGRWRDNGAPIVDAPDDAGKKCWDARFEAADAAEKRRMLTDFHYNDDIDGARCPMSGHLRRMNPRGSLEFGQKGAFNTPSALADRRRILRRGLPYGQSGPDTNDADDHGIIFMALNASIERQFEFVQQQWVNYGNDFKEGNDKEILLGNHTGEGKAVLQVEPGSGKPPHFLTKLPRFVECRGGDYFFVPGITALKMIAAGIVDPT</sequence>
<evidence type="ECO:0000256" key="5">
    <source>
        <dbReference type="ARBA" id="ARBA00023004"/>
    </source>
</evidence>
<evidence type="ECO:0000259" key="6">
    <source>
        <dbReference type="Pfam" id="PF21105"/>
    </source>
</evidence>
<evidence type="ECO:0000256" key="1">
    <source>
        <dbReference type="ARBA" id="ARBA00001970"/>
    </source>
</evidence>
<organism evidence="7 8">
    <name type="scientific">Granulosicoccus antarcticus IMCC3135</name>
    <dbReference type="NCBI Taxonomy" id="1192854"/>
    <lineage>
        <taxon>Bacteria</taxon>
        <taxon>Pseudomonadati</taxon>
        <taxon>Pseudomonadota</taxon>
        <taxon>Gammaproteobacteria</taxon>
        <taxon>Chromatiales</taxon>
        <taxon>Granulosicoccaceae</taxon>
        <taxon>Granulosicoccus</taxon>
    </lineage>
</organism>
<dbReference type="EMBL" id="CP018632">
    <property type="protein sequence ID" value="ASJ76613.1"/>
    <property type="molecule type" value="Genomic_DNA"/>
</dbReference>
<dbReference type="GO" id="GO:0005829">
    <property type="term" value="C:cytosol"/>
    <property type="evidence" value="ECO:0007669"/>
    <property type="project" value="TreeGrafter"/>
</dbReference>